<reference evidence="2" key="1">
    <citation type="submission" date="2021-01" db="EMBL/GenBank/DDBJ databases">
        <authorList>
            <person name="Corre E."/>
            <person name="Pelletier E."/>
            <person name="Niang G."/>
            <person name="Scheremetjew M."/>
            <person name="Finn R."/>
            <person name="Kale V."/>
            <person name="Holt S."/>
            <person name="Cochrane G."/>
            <person name="Meng A."/>
            <person name="Brown T."/>
            <person name="Cohen L."/>
        </authorList>
    </citation>
    <scope>NUCLEOTIDE SEQUENCE</scope>
    <source>
        <strain evidence="2">CCMP2222</strain>
    </source>
</reference>
<dbReference type="EMBL" id="HBGQ01037328">
    <property type="protein sequence ID" value="CAD9426822.1"/>
    <property type="molecule type" value="Transcribed_RNA"/>
</dbReference>
<evidence type="ECO:0000256" key="1">
    <source>
        <dbReference type="SAM" id="MobiDB-lite"/>
    </source>
</evidence>
<proteinExistence type="predicted"/>
<protein>
    <submittedName>
        <fullName evidence="2">Uncharacterized protein</fullName>
    </submittedName>
</protein>
<feature type="compositionally biased region" description="Basic and acidic residues" evidence="1">
    <location>
        <begin position="81"/>
        <end position="92"/>
    </location>
</feature>
<dbReference type="AlphaFoldDB" id="A0A7S2G2C7"/>
<sequence length="284" mass="30115">MPKVPKRQRNSAYVKFLIAQELEAERVAARKRGGTDSPACSGPWRGTRLSTRQSSRAVPPKESVIAPVAPQPCSTTASDGGRPRGDTYDSSRRSTGAGDDATAPAQKSIVAPLGPLPGSIAAADQGCPGGDACDSSRRSSLAGDDSGEAPIADRAWEYPISRHEKQMRLIMLLDKERMAAREEVRRLKRLSVGGFNGGNLLPAHSLDSSCGCGDAPSTSASPASSLDPPLGHLAASMDYPFSRNEKQLILTRLLCQERASAEREALFLRTQPLAISAGRPDGHC</sequence>
<accession>A0A7S2G2C7</accession>
<feature type="region of interest" description="Disordered" evidence="1">
    <location>
        <begin position="28"/>
        <end position="149"/>
    </location>
</feature>
<gene>
    <name evidence="2" type="ORF">AAND1436_LOCUS18378</name>
</gene>
<organism evidence="2">
    <name type="scientific">Alexandrium andersonii</name>
    <dbReference type="NCBI Taxonomy" id="327968"/>
    <lineage>
        <taxon>Eukaryota</taxon>
        <taxon>Sar</taxon>
        <taxon>Alveolata</taxon>
        <taxon>Dinophyceae</taxon>
        <taxon>Gonyaulacales</taxon>
        <taxon>Pyrocystaceae</taxon>
        <taxon>Alexandrium</taxon>
    </lineage>
</organism>
<name>A0A7S2G2C7_9DINO</name>
<evidence type="ECO:0000313" key="2">
    <source>
        <dbReference type="EMBL" id="CAD9426822.1"/>
    </source>
</evidence>